<dbReference type="Pfam" id="PF00067">
    <property type="entry name" value="p450"/>
    <property type="match status" value="1"/>
</dbReference>
<evidence type="ECO:0000313" key="2">
    <source>
        <dbReference type="EMBL" id="OKO96937.1"/>
    </source>
</evidence>
<dbReference type="GO" id="GO:0043386">
    <property type="term" value="P:mycotoxin biosynthetic process"/>
    <property type="evidence" value="ECO:0007669"/>
    <property type="project" value="UniProtKB-ARBA"/>
</dbReference>
<dbReference type="GO" id="GO:0016705">
    <property type="term" value="F:oxidoreductase activity, acting on paired donors, with incorporation or reduction of molecular oxygen"/>
    <property type="evidence" value="ECO:0007669"/>
    <property type="project" value="InterPro"/>
</dbReference>
<dbReference type="CDD" id="cd11061">
    <property type="entry name" value="CYP67-like"/>
    <property type="match status" value="1"/>
</dbReference>
<dbReference type="Proteomes" id="UP000186955">
    <property type="component" value="Unassembled WGS sequence"/>
</dbReference>
<dbReference type="GO" id="GO:0004497">
    <property type="term" value="F:monooxygenase activity"/>
    <property type="evidence" value="ECO:0007669"/>
    <property type="project" value="InterPro"/>
</dbReference>
<comment type="cofactor">
    <cofactor evidence="1">
        <name>heme</name>
        <dbReference type="ChEBI" id="CHEBI:30413"/>
    </cofactor>
</comment>
<name>A0A1Q5T9M2_9EURO</name>
<dbReference type="SUPFAM" id="SSF48264">
    <property type="entry name" value="Cytochrome P450"/>
    <property type="match status" value="1"/>
</dbReference>
<keyword evidence="1" id="KW-0349">Heme</keyword>
<dbReference type="AlphaFoldDB" id="A0A1Q5T9M2"/>
<dbReference type="EMBL" id="MNBE01000697">
    <property type="protein sequence ID" value="OKO96937.1"/>
    <property type="molecule type" value="Genomic_DNA"/>
</dbReference>
<keyword evidence="1" id="KW-0479">Metal-binding</keyword>
<protein>
    <submittedName>
        <fullName evidence="2">Tryprostatin B 6-hydroxylase</fullName>
    </submittedName>
</protein>
<dbReference type="GO" id="GO:0020037">
    <property type="term" value="F:heme binding"/>
    <property type="evidence" value="ECO:0007669"/>
    <property type="project" value="InterPro"/>
</dbReference>
<dbReference type="InterPro" id="IPR001128">
    <property type="entry name" value="Cyt_P450"/>
</dbReference>
<reference evidence="2 3" key="1">
    <citation type="submission" date="2016-10" db="EMBL/GenBank/DDBJ databases">
        <title>Genome sequence of the ascomycete fungus Penicillium subrubescens.</title>
        <authorList>
            <person name="De Vries R.P."/>
            <person name="Peng M."/>
            <person name="Dilokpimol A."/>
            <person name="Hilden K."/>
            <person name="Makela M.R."/>
            <person name="Grigoriev I."/>
            <person name="Riley R."/>
            <person name="Granchi Z."/>
        </authorList>
    </citation>
    <scope>NUCLEOTIDE SEQUENCE [LARGE SCALE GENOMIC DNA]</scope>
    <source>
        <strain evidence="2 3">CBS 132785</strain>
    </source>
</reference>
<dbReference type="InterPro" id="IPR036396">
    <property type="entry name" value="Cyt_P450_sf"/>
</dbReference>
<dbReference type="PANTHER" id="PTHR24305">
    <property type="entry name" value="CYTOCHROME P450"/>
    <property type="match status" value="1"/>
</dbReference>
<proteinExistence type="predicted"/>
<dbReference type="PRINTS" id="PR00385">
    <property type="entry name" value="P450"/>
</dbReference>
<organism evidence="2 3">
    <name type="scientific">Penicillium subrubescens</name>
    <dbReference type="NCBI Taxonomy" id="1316194"/>
    <lineage>
        <taxon>Eukaryota</taxon>
        <taxon>Fungi</taxon>
        <taxon>Dikarya</taxon>
        <taxon>Ascomycota</taxon>
        <taxon>Pezizomycotina</taxon>
        <taxon>Eurotiomycetes</taxon>
        <taxon>Eurotiomycetidae</taxon>
        <taxon>Eurotiales</taxon>
        <taxon>Aspergillaceae</taxon>
        <taxon>Penicillium</taxon>
    </lineage>
</organism>
<gene>
    <name evidence="2" type="ORF">PENSUB_10491</name>
</gene>
<evidence type="ECO:0000313" key="3">
    <source>
        <dbReference type="Proteomes" id="UP000186955"/>
    </source>
</evidence>
<comment type="caution">
    <text evidence="2">The sequence shown here is derived from an EMBL/GenBank/DDBJ whole genome shotgun (WGS) entry which is preliminary data.</text>
</comment>
<sequence length="390" mass="44337">MSFTGHVEEYGIKVLDQKVDYQPQIQKKADTLIKQLHDRESKPIDVTQWTQYYTFDVMGKIAFKKDFGQLEDGAEHFAITAMHAQLEQIGVLGVIPWLLHLLVRIPGLAGPFAVFNNYTIEQVEQRKAEWHKDTEKTPTDVVSWLLKAKDDGDPSAPPGDLYLYDEGRLAIVAGSDTTASTLAHVLYYLATHPEVYEKLQKNVDETQDVPDFIHSLPYIDAIINETLRLKPVVPSGQTRVTPPEGLFIDETWIPGNTILVVPQYVVQRDARNFPHPLEFIPERWLEKELDLMQDDRAFFPFAIGKKFSPEGPERQYGLSLLQGHYACAGKQLAYVQMRMAIWSIAREFDISLAPGEDGKSFDEEAKDTFTMAVPPLHLVFSKRKRPVPSQ</sequence>
<keyword evidence="3" id="KW-1185">Reference proteome</keyword>
<keyword evidence="1" id="KW-0408">Iron</keyword>
<dbReference type="InterPro" id="IPR002401">
    <property type="entry name" value="Cyt_P450_E_grp-I"/>
</dbReference>
<accession>A0A1Q5T9M2</accession>
<dbReference type="GO" id="GO:0005506">
    <property type="term" value="F:iron ion binding"/>
    <property type="evidence" value="ECO:0007669"/>
    <property type="project" value="InterPro"/>
</dbReference>
<dbReference type="PRINTS" id="PR00463">
    <property type="entry name" value="EP450I"/>
</dbReference>
<dbReference type="PANTHER" id="PTHR24305:SF78">
    <property type="entry name" value="P450, PUTATIVE (EUROFUNG)-RELATED"/>
    <property type="match status" value="1"/>
</dbReference>
<dbReference type="STRING" id="1316194.A0A1Q5T9M2"/>
<feature type="binding site" description="axial binding residue" evidence="1">
    <location>
        <position position="327"/>
    </location>
    <ligand>
        <name>heme</name>
        <dbReference type="ChEBI" id="CHEBI:30413"/>
    </ligand>
    <ligandPart>
        <name>Fe</name>
        <dbReference type="ChEBI" id="CHEBI:18248"/>
    </ligandPart>
</feature>
<dbReference type="InterPro" id="IPR050121">
    <property type="entry name" value="Cytochrome_P450_monoxygenase"/>
</dbReference>
<dbReference type="Gene3D" id="1.10.630.10">
    <property type="entry name" value="Cytochrome P450"/>
    <property type="match status" value="1"/>
</dbReference>
<evidence type="ECO:0000256" key="1">
    <source>
        <dbReference type="PIRSR" id="PIRSR602401-1"/>
    </source>
</evidence>